<gene>
    <name evidence="7" type="ORF">GCM10023167_23220</name>
</gene>
<dbReference type="SUPFAM" id="SSF56801">
    <property type="entry name" value="Acetyl-CoA synthetase-like"/>
    <property type="match status" value="1"/>
</dbReference>
<keyword evidence="8" id="KW-1185">Reference proteome</keyword>
<comment type="caution">
    <text evidence="7">The sequence shown here is derived from an EMBL/GenBank/DDBJ whole genome shotgun (WGS) entry which is preliminary data.</text>
</comment>
<dbReference type="Pfam" id="PF23562">
    <property type="entry name" value="AMP-binding_C_3"/>
    <property type="match status" value="1"/>
</dbReference>
<dbReference type="Gene3D" id="3.40.50.12780">
    <property type="entry name" value="N-terminal domain of ligase-like"/>
    <property type="match status" value="1"/>
</dbReference>
<dbReference type="CDD" id="cd05907">
    <property type="entry name" value="VL_LC_FACS_like"/>
    <property type="match status" value="1"/>
</dbReference>
<dbReference type="Proteomes" id="UP001500642">
    <property type="component" value="Unassembled WGS sequence"/>
</dbReference>
<dbReference type="PANTHER" id="PTHR43272:SF32">
    <property type="entry name" value="AMP-DEPENDENT SYNTHETASE_LIGASE DOMAIN-CONTAINING PROTEIN"/>
    <property type="match status" value="1"/>
</dbReference>
<keyword evidence="3" id="KW-0276">Fatty acid metabolism</keyword>
<dbReference type="Pfam" id="PF00501">
    <property type="entry name" value="AMP-binding"/>
    <property type="match status" value="1"/>
</dbReference>
<dbReference type="InterPro" id="IPR000873">
    <property type="entry name" value="AMP-dep_synth/lig_dom"/>
</dbReference>
<keyword evidence="4" id="KW-0443">Lipid metabolism</keyword>
<evidence type="ECO:0000256" key="3">
    <source>
        <dbReference type="ARBA" id="ARBA00022832"/>
    </source>
</evidence>
<evidence type="ECO:0000256" key="2">
    <source>
        <dbReference type="ARBA" id="ARBA00022598"/>
    </source>
</evidence>
<sequence>MTANTMVQSVTPIEGFVLDTTSSTTDTLLARVAVDPQAPLLAKPAGDGWTEVTAQEFLDDVRSVARGLIAKGVERGQRVGLFGQTAYEWTLADYAIWYAGGVTVPFYETSSNDQLMWMIEDAEVTCGFVQSQEHAQRIVRATEGREATIWVYDGAGLAELRAAGDSVSEQQLEERRASVTSEDVATLIYTSGTTGKSKGCVLTHANFVQTVQASAHQLPEVARPGARCLLFIPLAHVFARFIQVLTISTGGVLAHSADLTKLTDSLASFKPNFILGVPRVFEKVFNSALAKAEAGGRGKIFRRAESVAVAYSRALGTGSVPLGIRVQHALFDRLVYSKLRAVMGGEATHAVSGGGPLGEHLGHFFRGIGLTVLEGYGLTETTAPITVNITANSKIGTVGVPLPGCAIAIAPDNEILAKGVSVFREYWKNEKATAESFVDGWFATGDIGELDADGYLRITGRKKELIVTSSGKNVAPAPLEDQLRRHPIIAQPVVIGDNRKFISALVFLDPEMLPAWLENKGLPAMSLEEAAGHERVQQAVSRAIERANQTVSKAEGIKEFRIVPTELSEQNGYLSAKQSVKRHLIDRDFTEVIESIYSTDTRPGTTGA</sequence>
<dbReference type="InterPro" id="IPR020845">
    <property type="entry name" value="AMP-binding_CS"/>
</dbReference>
<name>A0ABP8JP01_9MICO</name>
<evidence type="ECO:0000313" key="7">
    <source>
        <dbReference type="EMBL" id="GAA4393825.1"/>
    </source>
</evidence>
<dbReference type="EMBL" id="BAABGL010000018">
    <property type="protein sequence ID" value="GAA4393825.1"/>
    <property type="molecule type" value="Genomic_DNA"/>
</dbReference>
<protein>
    <recommendedName>
        <fullName evidence="5">Acyl-CoA synthetase</fullName>
    </recommendedName>
</protein>
<evidence type="ECO:0000256" key="4">
    <source>
        <dbReference type="ARBA" id="ARBA00023098"/>
    </source>
</evidence>
<dbReference type="RefSeq" id="WP_345032269.1">
    <property type="nucleotide sequence ID" value="NZ_BAABGL010000018.1"/>
</dbReference>
<evidence type="ECO:0000256" key="1">
    <source>
        <dbReference type="ARBA" id="ARBA00006432"/>
    </source>
</evidence>
<evidence type="ECO:0000259" key="6">
    <source>
        <dbReference type="Pfam" id="PF00501"/>
    </source>
</evidence>
<organism evidence="7 8">
    <name type="scientific">Brevibacterium pityocampae</name>
    <dbReference type="NCBI Taxonomy" id="506594"/>
    <lineage>
        <taxon>Bacteria</taxon>
        <taxon>Bacillati</taxon>
        <taxon>Actinomycetota</taxon>
        <taxon>Actinomycetes</taxon>
        <taxon>Micrococcales</taxon>
        <taxon>Brevibacteriaceae</taxon>
        <taxon>Brevibacterium</taxon>
    </lineage>
</organism>
<feature type="domain" description="AMP-dependent synthetase/ligase" evidence="6">
    <location>
        <begin position="33"/>
        <end position="427"/>
    </location>
</feature>
<evidence type="ECO:0000256" key="5">
    <source>
        <dbReference type="ARBA" id="ARBA00032875"/>
    </source>
</evidence>
<comment type="similarity">
    <text evidence="1">Belongs to the ATP-dependent AMP-binding enzyme family.</text>
</comment>
<evidence type="ECO:0000313" key="8">
    <source>
        <dbReference type="Proteomes" id="UP001500642"/>
    </source>
</evidence>
<accession>A0ABP8JP01</accession>
<reference evidence="8" key="1">
    <citation type="journal article" date="2019" name="Int. J. Syst. Evol. Microbiol.">
        <title>The Global Catalogue of Microorganisms (GCM) 10K type strain sequencing project: providing services to taxonomists for standard genome sequencing and annotation.</title>
        <authorList>
            <consortium name="The Broad Institute Genomics Platform"/>
            <consortium name="The Broad Institute Genome Sequencing Center for Infectious Disease"/>
            <person name="Wu L."/>
            <person name="Ma J."/>
        </authorList>
    </citation>
    <scope>NUCLEOTIDE SEQUENCE [LARGE SCALE GENOMIC DNA]</scope>
    <source>
        <strain evidence="8">JCM 17808</strain>
    </source>
</reference>
<dbReference type="PANTHER" id="PTHR43272">
    <property type="entry name" value="LONG-CHAIN-FATTY-ACID--COA LIGASE"/>
    <property type="match status" value="1"/>
</dbReference>
<keyword evidence="2" id="KW-0436">Ligase</keyword>
<dbReference type="PROSITE" id="PS00455">
    <property type="entry name" value="AMP_BINDING"/>
    <property type="match status" value="1"/>
</dbReference>
<dbReference type="InterPro" id="IPR042099">
    <property type="entry name" value="ANL_N_sf"/>
</dbReference>
<proteinExistence type="inferred from homology"/>